<evidence type="ECO:0000313" key="3">
    <source>
        <dbReference type="Proteomes" id="UP000287352"/>
    </source>
</evidence>
<feature type="compositionally biased region" description="Basic and acidic residues" evidence="1">
    <location>
        <begin position="244"/>
        <end position="258"/>
    </location>
</feature>
<comment type="caution">
    <text evidence="2">The sequence shown here is derived from an EMBL/GenBank/DDBJ whole genome shotgun (WGS) entry which is preliminary data.</text>
</comment>
<dbReference type="Proteomes" id="UP000287352">
    <property type="component" value="Unassembled WGS sequence"/>
</dbReference>
<name>A0A401ZTQ4_9CHLR</name>
<evidence type="ECO:0000313" key="2">
    <source>
        <dbReference type="EMBL" id="GCE10279.1"/>
    </source>
</evidence>
<dbReference type="OrthoDB" id="152372at2"/>
<dbReference type="RefSeq" id="WP_126577892.1">
    <property type="nucleotide sequence ID" value="NZ_BIFR01000001.1"/>
</dbReference>
<feature type="region of interest" description="Disordered" evidence="1">
    <location>
        <begin position="197"/>
        <end position="271"/>
    </location>
</feature>
<feature type="region of interest" description="Disordered" evidence="1">
    <location>
        <begin position="72"/>
        <end position="104"/>
    </location>
</feature>
<dbReference type="AlphaFoldDB" id="A0A401ZTQ4"/>
<proteinExistence type="predicted"/>
<sequence length="398" mass="43913">MNNPDELGQHIWLRYATQYTKDGRQHTLEMGIPVPLGADNETREALIREAEAGMQQLINHVEQRLPQMVQRPQGTVPTPVQATKTAPQQRVNPISNKPASVSAPQTTTQVVSTQDGLAAAGSATTAPQTRQSGGVGMPLAFSPTNTNSGNMLLPEFIQYIKENLDLNPKQAMDILKVKTLSGINLREAVEHLKRTVGTTGESIERDELADSRDNGPTAPNRSVSYTIPPAKTETKITRIVTGSNDRDKNDEAVHEHSSDYAIPTSIPTPTPNPTRGFDEEVEPDDQLDDLIDLEPDPEFTPQELERANNKISYLRELQGNTNASENRLKALGNVVTSQITLDQLQTLVRGIWNVTTMKKLKIDQVEALISWGKEDDFLSEVEAVLAVLEEENYARGNR</sequence>
<keyword evidence="3" id="KW-1185">Reference proteome</keyword>
<reference evidence="3" key="1">
    <citation type="submission" date="2018-12" db="EMBL/GenBank/DDBJ databases">
        <title>Tengunoibacter tsumagoiensis gen. nov., sp. nov., Dictyobacter kobayashii sp. nov., D. alpinus sp. nov., and D. joshuensis sp. nov. and description of Dictyobacteraceae fam. nov. within the order Ktedonobacterales isolated from Tengu-no-mugimeshi.</title>
        <authorList>
            <person name="Wang C.M."/>
            <person name="Zheng Y."/>
            <person name="Sakai Y."/>
            <person name="Toyoda A."/>
            <person name="Minakuchi Y."/>
            <person name="Abe K."/>
            <person name="Yokota A."/>
            <person name="Yabe S."/>
        </authorList>
    </citation>
    <scope>NUCLEOTIDE SEQUENCE [LARGE SCALE GENOMIC DNA]</scope>
    <source>
        <strain evidence="3">Uno3</strain>
    </source>
</reference>
<protein>
    <submittedName>
        <fullName evidence="2">Uncharacterized protein</fullName>
    </submittedName>
</protein>
<organism evidence="2 3">
    <name type="scientific">Tengunoibacter tsumagoiensis</name>
    <dbReference type="NCBI Taxonomy" id="2014871"/>
    <lineage>
        <taxon>Bacteria</taxon>
        <taxon>Bacillati</taxon>
        <taxon>Chloroflexota</taxon>
        <taxon>Ktedonobacteria</taxon>
        <taxon>Ktedonobacterales</taxon>
        <taxon>Dictyobacteraceae</taxon>
        <taxon>Tengunoibacter</taxon>
    </lineage>
</organism>
<accession>A0A401ZTQ4</accession>
<gene>
    <name evidence="2" type="ORF">KTT_01380</name>
</gene>
<feature type="compositionally biased region" description="Basic and acidic residues" evidence="1">
    <location>
        <begin position="202"/>
        <end position="213"/>
    </location>
</feature>
<dbReference type="EMBL" id="BIFR01000001">
    <property type="protein sequence ID" value="GCE10279.1"/>
    <property type="molecule type" value="Genomic_DNA"/>
</dbReference>
<evidence type="ECO:0000256" key="1">
    <source>
        <dbReference type="SAM" id="MobiDB-lite"/>
    </source>
</evidence>